<evidence type="ECO:0000256" key="1">
    <source>
        <dbReference type="ARBA" id="ARBA00004229"/>
    </source>
</evidence>
<name>A0ABP0HWX5_9DINO</name>
<comment type="subcellular location">
    <subcellularLocation>
        <location evidence="1">Plastid</location>
        <location evidence="1">Chloroplast</location>
    </subcellularLocation>
</comment>
<dbReference type="InterPro" id="IPR001344">
    <property type="entry name" value="Chloro_AB-bd_pln"/>
</dbReference>
<keyword evidence="2" id="KW-0150">Chloroplast</keyword>
<evidence type="ECO:0000313" key="7">
    <source>
        <dbReference type="Proteomes" id="UP001642464"/>
    </source>
</evidence>
<feature type="region of interest" description="Disordered" evidence="5">
    <location>
        <begin position="47"/>
        <end position="121"/>
    </location>
</feature>
<evidence type="ECO:0000313" key="6">
    <source>
        <dbReference type="EMBL" id="CAK8994267.1"/>
    </source>
</evidence>
<gene>
    <name evidence="6" type="ORF">SCF082_LOCUS3858</name>
</gene>
<dbReference type="SUPFAM" id="SSF103511">
    <property type="entry name" value="Chlorophyll a-b binding protein"/>
    <property type="match status" value="1"/>
</dbReference>
<dbReference type="Pfam" id="PF00504">
    <property type="entry name" value="Chloroa_b-bind"/>
    <property type="match status" value="1"/>
</dbReference>
<sequence>MRPFQVREARKKDHDFKSSRMHWGSKIQADAAQWQEEERLKKIRQQETLRKFNEEQARHAEASRRRKDAEAQEVAQLEHAMAQQAADAKRQQELAEEQRRKKQQEMAKQMADAAKEAAEQKVLRKQEEAEKDIAMMKAQIAVMEAQEQQRAQSFQRMKEKQGKAQAQYEAKAGSEQARLQKEDGSTRRSTEWAVWATFVLTRTRGGLARRAQPEPKAPPKTKKGKSKRKPEFDASKELGVTEPMGFFDPLSFAPKDQETFFEYRACEIKHGRVAMMAALGAVTQHFVRLPGFEKTNWGEEMPSGINAAFNTPGTFGLVVLTLIAGVLEFTLWSEDPKKEPGNFGDPLGLGQYTEDMRNRELNNGRFAMVAITGIVVAELVTGKDAVQQLGL</sequence>
<dbReference type="EMBL" id="CAXAMM010002002">
    <property type="protein sequence ID" value="CAK8994267.1"/>
    <property type="molecule type" value="Genomic_DNA"/>
</dbReference>
<proteinExistence type="predicted"/>
<feature type="compositionally biased region" description="Basic and acidic residues" evidence="5">
    <location>
        <begin position="1"/>
        <end position="18"/>
    </location>
</feature>
<dbReference type="InterPro" id="IPR022796">
    <property type="entry name" value="Chloroa_b-bind"/>
</dbReference>
<evidence type="ECO:0000256" key="3">
    <source>
        <dbReference type="ARBA" id="ARBA00022531"/>
    </source>
</evidence>
<evidence type="ECO:0000256" key="4">
    <source>
        <dbReference type="ARBA" id="ARBA00022640"/>
    </source>
</evidence>
<protein>
    <submittedName>
        <fullName evidence="6">Chloroplastic</fullName>
    </submittedName>
</protein>
<dbReference type="PANTHER" id="PTHR21649">
    <property type="entry name" value="CHLOROPHYLL A/B BINDING PROTEIN"/>
    <property type="match status" value="1"/>
</dbReference>
<feature type="compositionally biased region" description="Basic and acidic residues" evidence="5">
    <location>
        <begin position="87"/>
        <end position="105"/>
    </location>
</feature>
<accession>A0ABP0HWX5</accession>
<dbReference type="Proteomes" id="UP001642464">
    <property type="component" value="Unassembled WGS sequence"/>
</dbReference>
<evidence type="ECO:0000256" key="5">
    <source>
        <dbReference type="SAM" id="MobiDB-lite"/>
    </source>
</evidence>
<feature type="compositionally biased region" description="Basic and acidic residues" evidence="5">
    <location>
        <begin position="47"/>
        <end position="70"/>
    </location>
</feature>
<keyword evidence="3" id="KW-0602">Photosynthesis</keyword>
<reference evidence="6 7" key="1">
    <citation type="submission" date="2024-02" db="EMBL/GenBank/DDBJ databases">
        <authorList>
            <person name="Chen Y."/>
            <person name="Shah S."/>
            <person name="Dougan E. K."/>
            <person name="Thang M."/>
            <person name="Chan C."/>
        </authorList>
    </citation>
    <scope>NUCLEOTIDE SEQUENCE [LARGE SCALE GENOMIC DNA]</scope>
</reference>
<organism evidence="6 7">
    <name type="scientific">Durusdinium trenchii</name>
    <dbReference type="NCBI Taxonomy" id="1381693"/>
    <lineage>
        <taxon>Eukaryota</taxon>
        <taxon>Sar</taxon>
        <taxon>Alveolata</taxon>
        <taxon>Dinophyceae</taxon>
        <taxon>Suessiales</taxon>
        <taxon>Symbiodiniaceae</taxon>
        <taxon>Durusdinium</taxon>
    </lineage>
</organism>
<feature type="region of interest" description="Disordered" evidence="5">
    <location>
        <begin position="1"/>
        <end position="30"/>
    </location>
</feature>
<evidence type="ECO:0000256" key="2">
    <source>
        <dbReference type="ARBA" id="ARBA00022528"/>
    </source>
</evidence>
<feature type="region of interest" description="Disordered" evidence="5">
    <location>
        <begin position="205"/>
        <end position="235"/>
    </location>
</feature>
<keyword evidence="4" id="KW-0934">Plastid</keyword>
<comment type="caution">
    <text evidence="6">The sequence shown here is derived from an EMBL/GenBank/DDBJ whole genome shotgun (WGS) entry which is preliminary data.</text>
</comment>
<feature type="compositionally biased region" description="Basic residues" evidence="5">
    <location>
        <begin position="219"/>
        <end position="228"/>
    </location>
</feature>
<keyword evidence="7" id="KW-1185">Reference proteome</keyword>
<dbReference type="Gene3D" id="1.10.3460.10">
    <property type="entry name" value="Chlorophyll a/b binding protein domain"/>
    <property type="match status" value="1"/>
</dbReference>